<dbReference type="Pfam" id="PF06355">
    <property type="entry name" value="Aegerolysin"/>
    <property type="match status" value="1"/>
</dbReference>
<gene>
    <name evidence="2" type="ORF">BCIN_03g00005</name>
</gene>
<sequence length="144" mass="15769">MSGNAPNGYSDWVVLHLINSMMTAPIEIKSAYLKHGKFHQMGNKDVEISPETINTYIIPPNTAMDIASCGRHSALYGTEGNVEIWAEGTKICKLFWSDPYSGDNDFQLLDYKMGPGSVYVVSVGEWNRSGGSLGNVHVEIAKKG</sequence>
<evidence type="ECO:0000256" key="1">
    <source>
        <dbReference type="ARBA" id="ARBA00010795"/>
    </source>
</evidence>
<dbReference type="AlphaFoldDB" id="A0A384JB84"/>
<comment type="similarity">
    <text evidence="1">Belongs to the aegerolysin family.</text>
</comment>
<dbReference type="KEGG" id="bfu:BCIN_03g00005"/>
<proteinExistence type="inferred from homology"/>
<organism evidence="2 3">
    <name type="scientific">Botryotinia fuckeliana (strain B05.10)</name>
    <name type="common">Noble rot fungus</name>
    <name type="synonym">Botrytis cinerea</name>
    <dbReference type="NCBI Taxonomy" id="332648"/>
    <lineage>
        <taxon>Eukaryota</taxon>
        <taxon>Fungi</taxon>
        <taxon>Dikarya</taxon>
        <taxon>Ascomycota</taxon>
        <taxon>Pezizomycotina</taxon>
        <taxon>Leotiomycetes</taxon>
        <taxon>Helotiales</taxon>
        <taxon>Sclerotiniaceae</taxon>
        <taxon>Botrytis</taxon>
    </lineage>
</organism>
<evidence type="ECO:0000313" key="3">
    <source>
        <dbReference type="Proteomes" id="UP000001798"/>
    </source>
</evidence>
<dbReference type="GeneID" id="36393983"/>
<dbReference type="VEuPathDB" id="FungiDB:Bcin03g00005"/>
<evidence type="ECO:0000313" key="2">
    <source>
        <dbReference type="EMBL" id="ATZ47687.1"/>
    </source>
</evidence>
<dbReference type="Proteomes" id="UP000001798">
    <property type="component" value="Chromosome 3"/>
</dbReference>
<reference evidence="2 3" key="3">
    <citation type="journal article" date="2017" name="Mol. Plant Pathol.">
        <title>A gapless genome sequence of the fungus Botrytis cinerea.</title>
        <authorList>
            <person name="Van Kan J.A."/>
            <person name="Stassen J.H."/>
            <person name="Mosbach A."/>
            <person name="Van Der Lee T.A."/>
            <person name="Faino L."/>
            <person name="Farmer A.D."/>
            <person name="Papasotiriou D.G."/>
            <person name="Zhou S."/>
            <person name="Seidl M.F."/>
            <person name="Cottam E."/>
            <person name="Edel D."/>
            <person name="Hahn M."/>
            <person name="Schwartz D.C."/>
            <person name="Dietrich R.A."/>
            <person name="Widdison S."/>
            <person name="Scalliet G."/>
        </authorList>
    </citation>
    <scope>NUCLEOTIDE SEQUENCE [LARGE SCALE GENOMIC DNA]</scope>
    <source>
        <strain evidence="2 3">B05.10</strain>
    </source>
</reference>
<reference evidence="2 3" key="1">
    <citation type="journal article" date="2011" name="PLoS Genet.">
        <title>Genomic analysis of the necrotrophic fungal pathogens Sclerotinia sclerotiorum and Botrytis cinerea.</title>
        <authorList>
            <person name="Amselem J."/>
            <person name="Cuomo C.A."/>
            <person name="van Kan J.A."/>
            <person name="Viaud M."/>
            <person name="Benito E.P."/>
            <person name="Couloux A."/>
            <person name="Coutinho P.M."/>
            <person name="de Vries R.P."/>
            <person name="Dyer P.S."/>
            <person name="Fillinger S."/>
            <person name="Fournier E."/>
            <person name="Gout L."/>
            <person name="Hahn M."/>
            <person name="Kohn L."/>
            <person name="Lapalu N."/>
            <person name="Plummer K.M."/>
            <person name="Pradier J.M."/>
            <person name="Quevillon E."/>
            <person name="Sharon A."/>
            <person name="Simon A."/>
            <person name="ten Have A."/>
            <person name="Tudzynski B."/>
            <person name="Tudzynski P."/>
            <person name="Wincker P."/>
            <person name="Andrew M."/>
            <person name="Anthouard V."/>
            <person name="Beever R.E."/>
            <person name="Beffa R."/>
            <person name="Benoit I."/>
            <person name="Bouzid O."/>
            <person name="Brault B."/>
            <person name="Chen Z."/>
            <person name="Choquer M."/>
            <person name="Collemare J."/>
            <person name="Cotton P."/>
            <person name="Danchin E.G."/>
            <person name="Da Silva C."/>
            <person name="Gautier A."/>
            <person name="Giraud C."/>
            <person name="Giraud T."/>
            <person name="Gonzalez C."/>
            <person name="Grossetete S."/>
            <person name="Guldener U."/>
            <person name="Henrissat B."/>
            <person name="Howlett B.J."/>
            <person name="Kodira C."/>
            <person name="Kretschmer M."/>
            <person name="Lappartient A."/>
            <person name="Leroch M."/>
            <person name="Levis C."/>
            <person name="Mauceli E."/>
            <person name="Neuveglise C."/>
            <person name="Oeser B."/>
            <person name="Pearson M."/>
            <person name="Poulain J."/>
            <person name="Poussereau N."/>
            <person name="Quesneville H."/>
            <person name="Rascle C."/>
            <person name="Schumacher J."/>
            <person name="Segurens B."/>
            <person name="Sexton A."/>
            <person name="Silva E."/>
            <person name="Sirven C."/>
            <person name="Soanes D.M."/>
            <person name="Talbot N.J."/>
            <person name="Templeton M."/>
            <person name="Yandava C."/>
            <person name="Yarden O."/>
            <person name="Zeng Q."/>
            <person name="Rollins J.A."/>
            <person name="Lebrun M.H."/>
            <person name="Dickman M."/>
        </authorList>
    </citation>
    <scope>NUCLEOTIDE SEQUENCE [LARGE SCALE GENOMIC DNA]</scope>
    <source>
        <strain evidence="2 3">B05.10</strain>
    </source>
</reference>
<keyword evidence="3" id="KW-1185">Reference proteome</keyword>
<dbReference type="Gene3D" id="2.60.270.50">
    <property type="match status" value="1"/>
</dbReference>
<dbReference type="GO" id="GO:0019836">
    <property type="term" value="P:symbiont-mediated hemolysis of host erythrocyte"/>
    <property type="evidence" value="ECO:0007669"/>
    <property type="project" value="InterPro"/>
</dbReference>
<dbReference type="OrthoDB" id="2727348at2759"/>
<name>A0A384JB84_BOTFB</name>
<dbReference type="InterPro" id="IPR009413">
    <property type="entry name" value="Aegerolysin-typ"/>
</dbReference>
<reference evidence="2 3" key="2">
    <citation type="journal article" date="2012" name="Eukaryot. Cell">
        <title>Genome update of Botrytis cinerea strains B05.10 and T4.</title>
        <authorList>
            <person name="Staats M."/>
            <person name="van Kan J.A."/>
        </authorList>
    </citation>
    <scope>NUCLEOTIDE SEQUENCE [LARGE SCALE GENOMIC DNA]</scope>
    <source>
        <strain evidence="2 3">B05.10</strain>
    </source>
</reference>
<accession>A0A384JB84</accession>
<protein>
    <submittedName>
        <fullName evidence="2">Uncharacterized protein</fullName>
    </submittedName>
</protein>
<dbReference type="EMBL" id="CP009807">
    <property type="protein sequence ID" value="ATZ47687.1"/>
    <property type="molecule type" value="Genomic_DNA"/>
</dbReference>
<dbReference type="RefSeq" id="XP_024547420.1">
    <property type="nucleotide sequence ID" value="XM_024691649.1"/>
</dbReference>
<dbReference type="PIRSF" id="PIRSF007951">
    <property type="entry name" value="Hemolysin, aegerolysin type"/>
    <property type="match status" value="1"/>
</dbReference>